<evidence type="ECO:0000313" key="3">
    <source>
        <dbReference type="Proteomes" id="UP000218334"/>
    </source>
</evidence>
<reference evidence="3" key="1">
    <citation type="journal article" date="2017" name="Nat. Ecol. Evol.">
        <title>Genome expansion and lineage-specific genetic innovations in the forest pathogenic fungi Armillaria.</title>
        <authorList>
            <person name="Sipos G."/>
            <person name="Prasanna A.N."/>
            <person name="Walter M.C."/>
            <person name="O'Connor E."/>
            <person name="Balint B."/>
            <person name="Krizsan K."/>
            <person name="Kiss B."/>
            <person name="Hess J."/>
            <person name="Varga T."/>
            <person name="Slot J."/>
            <person name="Riley R."/>
            <person name="Boka B."/>
            <person name="Rigling D."/>
            <person name="Barry K."/>
            <person name="Lee J."/>
            <person name="Mihaltcheva S."/>
            <person name="LaButti K."/>
            <person name="Lipzen A."/>
            <person name="Waldron R."/>
            <person name="Moloney N.M."/>
            <person name="Sperisen C."/>
            <person name="Kredics L."/>
            <person name="Vagvoelgyi C."/>
            <person name="Patrignani A."/>
            <person name="Fitzpatrick D."/>
            <person name="Nagy I."/>
            <person name="Doyle S."/>
            <person name="Anderson J.B."/>
            <person name="Grigoriev I.V."/>
            <person name="Gueldener U."/>
            <person name="Muensterkoetter M."/>
            <person name="Nagy L.G."/>
        </authorList>
    </citation>
    <scope>NUCLEOTIDE SEQUENCE [LARGE SCALE GENOMIC DNA]</scope>
    <source>
        <strain evidence="3">28-4</strain>
    </source>
</reference>
<accession>A0A2H3B1S6</accession>
<evidence type="ECO:0000313" key="2">
    <source>
        <dbReference type="EMBL" id="PBK64841.1"/>
    </source>
</evidence>
<dbReference type="EMBL" id="KZ293449">
    <property type="protein sequence ID" value="PBK64841.1"/>
    <property type="molecule type" value="Genomic_DNA"/>
</dbReference>
<keyword evidence="3" id="KW-1185">Reference proteome</keyword>
<proteinExistence type="predicted"/>
<name>A0A2H3B1S6_9AGAR</name>
<sequence length="160" mass="17560">MIHSPPLAHAHVDSFAHAFKPQQRSGNGGGSEFYAEAMDRHPGGTAPHTFHGRHRSPPPARPFTGDFEPSFKCAANDVSISKERMDGRGREFGNATACAHLEKAFIDFFSLAIQLQQSTTLRHYSPPFNPLRLIKQTPFEEDSGLDNGVVWLTRCGVSGS</sequence>
<feature type="region of interest" description="Disordered" evidence="1">
    <location>
        <begin position="20"/>
        <end position="66"/>
    </location>
</feature>
<organism evidence="2 3">
    <name type="scientific">Armillaria solidipes</name>
    <dbReference type="NCBI Taxonomy" id="1076256"/>
    <lineage>
        <taxon>Eukaryota</taxon>
        <taxon>Fungi</taxon>
        <taxon>Dikarya</taxon>
        <taxon>Basidiomycota</taxon>
        <taxon>Agaricomycotina</taxon>
        <taxon>Agaricomycetes</taxon>
        <taxon>Agaricomycetidae</taxon>
        <taxon>Agaricales</taxon>
        <taxon>Marasmiineae</taxon>
        <taxon>Physalacriaceae</taxon>
        <taxon>Armillaria</taxon>
    </lineage>
</organism>
<dbReference type="Proteomes" id="UP000218334">
    <property type="component" value="Unassembled WGS sequence"/>
</dbReference>
<protein>
    <submittedName>
        <fullName evidence="2">Uncharacterized protein</fullName>
    </submittedName>
</protein>
<evidence type="ECO:0000256" key="1">
    <source>
        <dbReference type="SAM" id="MobiDB-lite"/>
    </source>
</evidence>
<gene>
    <name evidence="2" type="ORF">ARMSODRAFT_978800</name>
</gene>
<dbReference type="AlphaFoldDB" id="A0A2H3B1S6"/>